<proteinExistence type="predicted"/>
<feature type="non-terminal residue" evidence="1">
    <location>
        <position position="570"/>
    </location>
</feature>
<comment type="caution">
    <text evidence="1">The sequence shown here is derived from an EMBL/GenBank/DDBJ whole genome shotgun (WGS) entry which is preliminary data.</text>
</comment>
<gene>
    <name evidence="1" type="ORF">EZS28_041874</name>
</gene>
<dbReference type="Proteomes" id="UP000324800">
    <property type="component" value="Unassembled WGS sequence"/>
</dbReference>
<dbReference type="AlphaFoldDB" id="A0A5J4TXI8"/>
<sequence>LLKSSDPVTLETPDNFQVVENYLTWQPVSNANGYNVKIVQDNTVFFVAETRALVLPMYNNQLIAVQATPQNANYLESAWSSPYFVLSGSTPSGDITVNAPTYNGPALHYGDPLPVIQTTTQGGTIALNPYQILSVDIQSYTWRYTSYTGQKVLNPTGTIILQVSPITLTITAPVWEQEFSLGSPFPEIWINVGIGNDFYDTGTITIDPGQSVLEGTNSYTWTYYSSNGSNPNIIISNPTGTIELTVPAVVHPLPNPNYNFQVFRLGDPLPDLFFPETNYEGFPIIGTVAFDEGQILMSGGNYYSWTFTPTNNTLWDQTTGQIYIGVELLRLNLVNPTYSGQLSYHDPLPLLTSTTELGLSSSDFGQITLLGYQTLEIGTRSYEWNFIPFEPNVYQQEFGYISLTVGKKLVVLENPTYQQPLYYRDFPSFQTNAEGWFNVPIFGEFNVGTYYLDWTFEPTDTEHYEYINLSGVVEVTVVPLVITVNPLVSTSTDHSQTDPSLYQYYSSEFGEYHLVPGQIVEMGFHTYNWFFTPKYPFDSSNYEFINTTGTIEIQGVAASLANPVLQNSIF</sequence>
<reference evidence="1 2" key="1">
    <citation type="submission" date="2019-03" db="EMBL/GenBank/DDBJ databases">
        <title>Single cell metagenomics reveals metabolic interactions within the superorganism composed of flagellate Streblomastix strix and complex community of Bacteroidetes bacteria on its surface.</title>
        <authorList>
            <person name="Treitli S.C."/>
            <person name="Kolisko M."/>
            <person name="Husnik F."/>
            <person name="Keeling P."/>
            <person name="Hampl V."/>
        </authorList>
    </citation>
    <scope>NUCLEOTIDE SEQUENCE [LARGE SCALE GENOMIC DNA]</scope>
    <source>
        <strain evidence="1">ST1C</strain>
    </source>
</reference>
<evidence type="ECO:0000313" key="1">
    <source>
        <dbReference type="EMBL" id="KAA6362599.1"/>
    </source>
</evidence>
<dbReference type="EMBL" id="SNRW01023975">
    <property type="protein sequence ID" value="KAA6362599.1"/>
    <property type="molecule type" value="Genomic_DNA"/>
</dbReference>
<protein>
    <submittedName>
        <fullName evidence="1">Uncharacterized protein</fullName>
    </submittedName>
</protein>
<name>A0A5J4TXI8_9EUKA</name>
<evidence type="ECO:0000313" key="2">
    <source>
        <dbReference type="Proteomes" id="UP000324800"/>
    </source>
</evidence>
<feature type="non-terminal residue" evidence="1">
    <location>
        <position position="1"/>
    </location>
</feature>
<organism evidence="1 2">
    <name type="scientific">Streblomastix strix</name>
    <dbReference type="NCBI Taxonomy" id="222440"/>
    <lineage>
        <taxon>Eukaryota</taxon>
        <taxon>Metamonada</taxon>
        <taxon>Preaxostyla</taxon>
        <taxon>Oxymonadida</taxon>
        <taxon>Streblomastigidae</taxon>
        <taxon>Streblomastix</taxon>
    </lineage>
</organism>
<accession>A0A5J4TXI8</accession>